<evidence type="ECO:0000259" key="2">
    <source>
        <dbReference type="Pfam" id="PF03781"/>
    </source>
</evidence>
<proteinExistence type="predicted"/>
<dbReference type="PANTHER" id="PTHR23150">
    <property type="entry name" value="SULFATASE MODIFYING FACTOR 1, 2"/>
    <property type="match status" value="1"/>
</dbReference>
<feature type="domain" description="Sulfatase-modifying factor enzyme-like" evidence="2">
    <location>
        <begin position="36"/>
        <end position="169"/>
    </location>
</feature>
<accession>C6Y2B6</accession>
<dbReference type="HOGENOM" id="CLU_012431_0_2_10"/>
<keyword evidence="1" id="KW-0732">Signal</keyword>
<keyword evidence="4" id="KW-1185">Reference proteome</keyword>
<dbReference type="InterPro" id="IPR005532">
    <property type="entry name" value="SUMF_dom"/>
</dbReference>
<dbReference type="InterPro" id="IPR051043">
    <property type="entry name" value="Sulfatase_Mod_Factor_Kinase"/>
</dbReference>
<dbReference type="Proteomes" id="UP000000852">
    <property type="component" value="Chromosome"/>
</dbReference>
<gene>
    <name evidence="3" type="ordered locus">Phep_0887</name>
</gene>
<sequence>MKNLSLLVLLSCFLCLASLSAFIDTTHIDQHAISKKGMVLVKGGTFYMGLDSSQLKDLVAKLNVPASSFSQEFPANKTMVRSFYMDKHEVTNADFKKFIDANPDWAKRYISDSFHNGNYLKEWDLDSYKKGTEDQPVVYVCWYAAKAYAKWKGKRLPVEAEWEYAAKNGVGLQDMDGSVSEFCVDQWKKDAYAERAERVKELLLSGKRYNYQHRSLKAYSADSIVIRGGKVSGPAANHHHTWRQGYGNKDCSATVGFRCVAGNDSQI</sequence>
<dbReference type="Gene3D" id="3.90.1580.10">
    <property type="entry name" value="paralog of FGE (formylglycine-generating enzyme)"/>
    <property type="match status" value="2"/>
</dbReference>
<dbReference type="RefSeq" id="WP_012781053.1">
    <property type="nucleotide sequence ID" value="NC_013061.1"/>
</dbReference>
<dbReference type="SUPFAM" id="SSF56436">
    <property type="entry name" value="C-type lectin-like"/>
    <property type="match status" value="1"/>
</dbReference>
<feature type="chain" id="PRO_5002974492" description="Sulfatase-modifying factor enzyme-like domain-containing protein" evidence="1">
    <location>
        <begin position="24"/>
        <end position="267"/>
    </location>
</feature>
<evidence type="ECO:0000313" key="4">
    <source>
        <dbReference type="Proteomes" id="UP000000852"/>
    </source>
</evidence>
<dbReference type="eggNOG" id="COG1262">
    <property type="taxonomic scope" value="Bacteria"/>
</dbReference>
<dbReference type="KEGG" id="phe:Phep_0887"/>
<dbReference type="InterPro" id="IPR042095">
    <property type="entry name" value="SUMF_sf"/>
</dbReference>
<protein>
    <recommendedName>
        <fullName evidence="2">Sulfatase-modifying factor enzyme-like domain-containing protein</fullName>
    </recommendedName>
</protein>
<dbReference type="STRING" id="485917.Phep_0887"/>
<dbReference type="InterPro" id="IPR016187">
    <property type="entry name" value="CTDL_fold"/>
</dbReference>
<dbReference type="AlphaFoldDB" id="C6Y2B6"/>
<evidence type="ECO:0000256" key="1">
    <source>
        <dbReference type="SAM" id="SignalP"/>
    </source>
</evidence>
<reference evidence="3 4" key="1">
    <citation type="journal article" date="2009" name="Stand. Genomic Sci.">
        <title>Complete genome sequence of Pedobacter heparinus type strain (HIM 762-3).</title>
        <authorList>
            <person name="Han C."/>
            <person name="Spring S."/>
            <person name="Lapidus A."/>
            <person name="Del Rio T.G."/>
            <person name="Tice H."/>
            <person name="Copeland A."/>
            <person name="Cheng J.F."/>
            <person name="Lucas S."/>
            <person name="Chen F."/>
            <person name="Nolan M."/>
            <person name="Bruce D."/>
            <person name="Goodwin L."/>
            <person name="Pitluck S."/>
            <person name="Ivanova N."/>
            <person name="Mavromatis K."/>
            <person name="Mikhailova N."/>
            <person name="Pati A."/>
            <person name="Chen A."/>
            <person name="Palaniappan K."/>
            <person name="Land M."/>
            <person name="Hauser L."/>
            <person name="Chang Y.J."/>
            <person name="Jeffries C.C."/>
            <person name="Saunders E."/>
            <person name="Chertkov O."/>
            <person name="Brettin T."/>
            <person name="Goker M."/>
            <person name="Rohde M."/>
            <person name="Bristow J."/>
            <person name="Eisen J.A."/>
            <person name="Markowitz V."/>
            <person name="Hugenholtz P."/>
            <person name="Kyrpides N.C."/>
            <person name="Klenk H.P."/>
            <person name="Detter J.C."/>
        </authorList>
    </citation>
    <scope>NUCLEOTIDE SEQUENCE [LARGE SCALE GENOMIC DNA]</scope>
    <source>
        <strain evidence="4">ATCC 13125 / DSM 2366 / CIP 104194 / JCM 7457 / NBRC 12017 / NCIMB 9290 / NRRL B-14731 / HIM 762-3</strain>
    </source>
</reference>
<dbReference type="OrthoDB" id="9773278at2"/>
<organism evidence="3 4">
    <name type="scientific">Pedobacter heparinus (strain ATCC 13125 / DSM 2366 / CIP 104194 / JCM 7457 / NBRC 12017 / NCIMB 9290 / NRRL B-14731 / HIM 762-3)</name>
    <dbReference type="NCBI Taxonomy" id="485917"/>
    <lineage>
        <taxon>Bacteria</taxon>
        <taxon>Pseudomonadati</taxon>
        <taxon>Bacteroidota</taxon>
        <taxon>Sphingobacteriia</taxon>
        <taxon>Sphingobacteriales</taxon>
        <taxon>Sphingobacteriaceae</taxon>
        <taxon>Pedobacter</taxon>
    </lineage>
</organism>
<feature type="signal peptide" evidence="1">
    <location>
        <begin position="1"/>
        <end position="23"/>
    </location>
</feature>
<evidence type="ECO:0000313" key="3">
    <source>
        <dbReference type="EMBL" id="ACU03109.1"/>
    </source>
</evidence>
<dbReference type="GO" id="GO:0120147">
    <property type="term" value="F:formylglycine-generating oxidase activity"/>
    <property type="evidence" value="ECO:0007669"/>
    <property type="project" value="TreeGrafter"/>
</dbReference>
<name>C6Y2B6_PEDHD</name>
<dbReference type="EMBL" id="CP001681">
    <property type="protein sequence ID" value="ACU03109.1"/>
    <property type="molecule type" value="Genomic_DNA"/>
</dbReference>
<dbReference type="PANTHER" id="PTHR23150:SF19">
    <property type="entry name" value="FORMYLGLYCINE-GENERATING ENZYME"/>
    <property type="match status" value="1"/>
</dbReference>
<dbReference type="Pfam" id="PF03781">
    <property type="entry name" value="FGE-sulfatase"/>
    <property type="match status" value="1"/>
</dbReference>